<reference evidence="1 2" key="1">
    <citation type="submission" date="2021-06" db="EMBL/GenBank/DDBJ databases">
        <title>Caerostris extrusa draft genome.</title>
        <authorList>
            <person name="Kono N."/>
            <person name="Arakawa K."/>
        </authorList>
    </citation>
    <scope>NUCLEOTIDE SEQUENCE [LARGE SCALE GENOMIC DNA]</scope>
</reference>
<gene>
    <name evidence="1" type="ORF">CEXT_82241</name>
</gene>
<dbReference type="AlphaFoldDB" id="A0AAV4QWR1"/>
<keyword evidence="2" id="KW-1185">Reference proteome</keyword>
<proteinExistence type="predicted"/>
<evidence type="ECO:0000313" key="2">
    <source>
        <dbReference type="Proteomes" id="UP001054945"/>
    </source>
</evidence>
<comment type="caution">
    <text evidence="1">The sequence shown here is derived from an EMBL/GenBank/DDBJ whole genome shotgun (WGS) entry which is preliminary data.</text>
</comment>
<name>A0AAV4QWR1_CAEEX</name>
<evidence type="ECO:0000313" key="1">
    <source>
        <dbReference type="EMBL" id="GIY12537.1"/>
    </source>
</evidence>
<organism evidence="1 2">
    <name type="scientific">Caerostris extrusa</name>
    <name type="common">Bark spider</name>
    <name type="synonym">Caerostris bankana</name>
    <dbReference type="NCBI Taxonomy" id="172846"/>
    <lineage>
        <taxon>Eukaryota</taxon>
        <taxon>Metazoa</taxon>
        <taxon>Ecdysozoa</taxon>
        <taxon>Arthropoda</taxon>
        <taxon>Chelicerata</taxon>
        <taxon>Arachnida</taxon>
        <taxon>Araneae</taxon>
        <taxon>Araneomorphae</taxon>
        <taxon>Entelegynae</taxon>
        <taxon>Araneoidea</taxon>
        <taxon>Araneidae</taxon>
        <taxon>Caerostris</taxon>
    </lineage>
</organism>
<accession>A0AAV4QWR1</accession>
<protein>
    <submittedName>
        <fullName evidence="1">Uncharacterized protein</fullName>
    </submittedName>
</protein>
<dbReference type="Proteomes" id="UP001054945">
    <property type="component" value="Unassembled WGS sequence"/>
</dbReference>
<sequence>MQPAEDEWWRRMERNATIDNSVRGSAPGATNEPMISLELMDTTCGPFSGPPDESYEWWESDICRGASSYKLRSMMQMDVSADCSSLEKGSSRSPSKVPVDAADPAAVTAPRGISAISFTGLHNFIHF</sequence>
<dbReference type="EMBL" id="BPLR01006801">
    <property type="protein sequence ID" value="GIY12537.1"/>
    <property type="molecule type" value="Genomic_DNA"/>
</dbReference>